<protein>
    <recommendedName>
        <fullName evidence="3">Thioredoxin domain-containing protein</fullName>
    </recommendedName>
</protein>
<evidence type="ECO:0000313" key="2">
    <source>
        <dbReference type="Proteomes" id="UP000191285"/>
    </source>
</evidence>
<evidence type="ECO:0000313" key="1">
    <source>
        <dbReference type="EMBL" id="OQE22637.1"/>
    </source>
</evidence>
<keyword evidence="2" id="KW-1185">Reference proteome</keyword>
<dbReference type="Proteomes" id="UP000191285">
    <property type="component" value="Unassembled WGS sequence"/>
</dbReference>
<sequence>MEPSNPASNTTSTLTRSKIASDPQEYLSARANLLHLEKEATRQLQAIAAARRASLPLLHIPNASHFKFDTEEGTEVSLGDLFHNRKQLILYHFMLAPGEKEGCIGCTFCMDHIPPLQHLHSRDTSFVVAATAPVEEISVYKKRMGWKFPVVSSMKTHQLWNEMEQNGEVVAWKPGNGYFGLNVFVKGGDQNGIGEGTQDGEVYLSYGTSDRGMEAILGTYALLDMTPLGRQEVGNGMGLFKRVDEYDENVDGRE</sequence>
<name>A0A1V6T8E7_9EURO</name>
<dbReference type="Pfam" id="PF05988">
    <property type="entry name" value="DUF899"/>
    <property type="match status" value="1"/>
</dbReference>
<gene>
    <name evidence="1" type="ORF">PENSTE_c010G03922</name>
</gene>
<comment type="caution">
    <text evidence="1">The sequence shown here is derived from an EMBL/GenBank/DDBJ whole genome shotgun (WGS) entry which is preliminary data.</text>
</comment>
<dbReference type="STRING" id="303698.A0A1V6T8E7"/>
<dbReference type="Gene3D" id="3.40.30.10">
    <property type="entry name" value="Glutaredoxin"/>
    <property type="match status" value="1"/>
</dbReference>
<proteinExistence type="predicted"/>
<evidence type="ECO:0008006" key="3">
    <source>
        <dbReference type="Google" id="ProtNLM"/>
    </source>
</evidence>
<accession>A0A1V6T8E7</accession>
<dbReference type="AlphaFoldDB" id="A0A1V6T8E7"/>
<dbReference type="SUPFAM" id="SSF52833">
    <property type="entry name" value="Thioredoxin-like"/>
    <property type="match status" value="1"/>
</dbReference>
<organism evidence="1 2">
    <name type="scientific">Penicillium steckii</name>
    <dbReference type="NCBI Taxonomy" id="303698"/>
    <lineage>
        <taxon>Eukaryota</taxon>
        <taxon>Fungi</taxon>
        <taxon>Dikarya</taxon>
        <taxon>Ascomycota</taxon>
        <taxon>Pezizomycotina</taxon>
        <taxon>Eurotiomycetes</taxon>
        <taxon>Eurotiomycetidae</taxon>
        <taxon>Eurotiales</taxon>
        <taxon>Aspergillaceae</taxon>
        <taxon>Penicillium</taxon>
    </lineage>
</organism>
<dbReference type="OrthoDB" id="3503208at2759"/>
<dbReference type="InterPro" id="IPR036249">
    <property type="entry name" value="Thioredoxin-like_sf"/>
</dbReference>
<dbReference type="EMBL" id="MLKD01000010">
    <property type="protein sequence ID" value="OQE22637.1"/>
    <property type="molecule type" value="Genomic_DNA"/>
</dbReference>
<reference evidence="2" key="1">
    <citation type="journal article" date="2017" name="Nat. Microbiol.">
        <title>Global analysis of biosynthetic gene clusters reveals vast potential of secondary metabolite production in Penicillium species.</title>
        <authorList>
            <person name="Nielsen J.C."/>
            <person name="Grijseels S."/>
            <person name="Prigent S."/>
            <person name="Ji B."/>
            <person name="Dainat J."/>
            <person name="Nielsen K.F."/>
            <person name="Frisvad J.C."/>
            <person name="Workman M."/>
            <person name="Nielsen J."/>
        </authorList>
    </citation>
    <scope>NUCLEOTIDE SEQUENCE [LARGE SCALE GENOMIC DNA]</scope>
    <source>
        <strain evidence="2">IBT 24891</strain>
    </source>
</reference>
<dbReference type="InterPro" id="IPR010296">
    <property type="entry name" value="DUF899_thioredox"/>
</dbReference>